<sequence length="153" mass="17757">MNEDKGEFKFEGELSDKSKQYLLKQQMIRTIIYGIVFSILISIPIILLAIYYNALILLFLVLPFIFIVISIVSPLYSKDFPKEIEVVDEVIYITTKYGTRSKQINNVKKVIDTGDSYFIIFYFPKITTCLCQKDLLVKGTLGDFEQLFQDKIK</sequence>
<accession>A0A9D1DB03</accession>
<evidence type="ECO:0008006" key="4">
    <source>
        <dbReference type="Google" id="ProtNLM"/>
    </source>
</evidence>
<keyword evidence="1" id="KW-1133">Transmembrane helix</keyword>
<dbReference type="Proteomes" id="UP000824179">
    <property type="component" value="Unassembled WGS sequence"/>
</dbReference>
<feature type="transmembrane region" description="Helical" evidence="1">
    <location>
        <begin position="56"/>
        <end position="76"/>
    </location>
</feature>
<dbReference type="EMBL" id="DVHB01000061">
    <property type="protein sequence ID" value="HIR39406.1"/>
    <property type="molecule type" value="Genomic_DNA"/>
</dbReference>
<evidence type="ECO:0000256" key="1">
    <source>
        <dbReference type="SAM" id="Phobius"/>
    </source>
</evidence>
<feature type="transmembrane region" description="Helical" evidence="1">
    <location>
        <begin position="31"/>
        <end position="50"/>
    </location>
</feature>
<dbReference type="AlphaFoldDB" id="A0A9D1DB03"/>
<keyword evidence="1" id="KW-0472">Membrane</keyword>
<keyword evidence="1" id="KW-0812">Transmembrane</keyword>
<reference evidence="2" key="1">
    <citation type="submission" date="2020-10" db="EMBL/GenBank/DDBJ databases">
        <authorList>
            <person name="Gilroy R."/>
        </authorList>
    </citation>
    <scope>NUCLEOTIDE SEQUENCE</scope>
    <source>
        <strain evidence="2">ChiW25-3613</strain>
    </source>
</reference>
<comment type="caution">
    <text evidence="2">The sequence shown here is derived from an EMBL/GenBank/DDBJ whole genome shotgun (WGS) entry which is preliminary data.</text>
</comment>
<protein>
    <recommendedName>
        <fullName evidence="4">YcxB-like protein domain-containing protein</fullName>
    </recommendedName>
</protein>
<gene>
    <name evidence="2" type="ORF">IAB90_03390</name>
</gene>
<proteinExistence type="predicted"/>
<reference evidence="2" key="2">
    <citation type="journal article" date="2021" name="PeerJ">
        <title>Extensive microbial diversity within the chicken gut microbiome revealed by metagenomics and culture.</title>
        <authorList>
            <person name="Gilroy R."/>
            <person name="Ravi A."/>
            <person name="Getino M."/>
            <person name="Pursley I."/>
            <person name="Horton D.L."/>
            <person name="Alikhan N.F."/>
            <person name="Baker D."/>
            <person name="Gharbi K."/>
            <person name="Hall N."/>
            <person name="Watson M."/>
            <person name="Adriaenssens E.M."/>
            <person name="Foster-Nyarko E."/>
            <person name="Jarju S."/>
            <person name="Secka A."/>
            <person name="Antonio M."/>
            <person name="Oren A."/>
            <person name="Chaudhuri R.R."/>
            <person name="La Ragione R."/>
            <person name="Hildebrand F."/>
            <person name="Pallen M.J."/>
        </authorList>
    </citation>
    <scope>NUCLEOTIDE SEQUENCE</scope>
    <source>
        <strain evidence="2">ChiW25-3613</strain>
    </source>
</reference>
<evidence type="ECO:0000313" key="3">
    <source>
        <dbReference type="Proteomes" id="UP000824179"/>
    </source>
</evidence>
<evidence type="ECO:0000313" key="2">
    <source>
        <dbReference type="EMBL" id="HIR39406.1"/>
    </source>
</evidence>
<organism evidence="2 3">
    <name type="scientific">Candidatus Coproplasma stercoripullorum</name>
    <dbReference type="NCBI Taxonomy" id="2840751"/>
    <lineage>
        <taxon>Bacteria</taxon>
        <taxon>Bacillati</taxon>
        <taxon>Bacillota</taxon>
        <taxon>Clostridia</taxon>
        <taxon>Eubacteriales</taxon>
        <taxon>Candidatus Coproplasma</taxon>
    </lineage>
</organism>
<name>A0A9D1DB03_9FIRM</name>